<evidence type="ECO:0000256" key="4">
    <source>
        <dbReference type="ARBA" id="ARBA00022553"/>
    </source>
</evidence>
<evidence type="ECO:0000256" key="3">
    <source>
        <dbReference type="ARBA" id="ARBA00012438"/>
    </source>
</evidence>
<dbReference type="AlphaFoldDB" id="A0A8G2BKE5"/>
<evidence type="ECO:0000259" key="14">
    <source>
        <dbReference type="PROSITE" id="PS50112"/>
    </source>
</evidence>
<keyword evidence="8" id="KW-0067">ATP-binding</keyword>
<dbReference type="FunFam" id="3.30.565.10:FF:000010">
    <property type="entry name" value="Sensor histidine kinase RcsC"/>
    <property type="match status" value="1"/>
</dbReference>
<gene>
    <name evidence="16" type="ORF">SAMN05660686_03697</name>
</gene>
<name>A0A8G2BKE5_9PROT</name>
<reference evidence="16 17" key="1">
    <citation type="submission" date="2016-10" db="EMBL/GenBank/DDBJ databases">
        <authorList>
            <person name="Varghese N."/>
            <person name="Submissions S."/>
        </authorList>
    </citation>
    <scope>NUCLEOTIDE SEQUENCE [LARGE SCALE GENOMIC DNA]</scope>
    <source>
        <strain evidence="16 17">DSM 18839</strain>
    </source>
</reference>
<dbReference type="InterPro" id="IPR000700">
    <property type="entry name" value="PAS-assoc_C"/>
</dbReference>
<dbReference type="SUPFAM" id="SSF55785">
    <property type="entry name" value="PYP-like sensor domain (PAS domain)"/>
    <property type="match status" value="1"/>
</dbReference>
<dbReference type="Pfam" id="PF02518">
    <property type="entry name" value="HATPase_c"/>
    <property type="match status" value="1"/>
</dbReference>
<keyword evidence="17" id="KW-1185">Reference proteome</keyword>
<evidence type="ECO:0000259" key="15">
    <source>
        <dbReference type="PROSITE" id="PS50113"/>
    </source>
</evidence>
<dbReference type="InterPro" id="IPR000014">
    <property type="entry name" value="PAS"/>
</dbReference>
<dbReference type="CDD" id="cd16922">
    <property type="entry name" value="HATPase_EvgS-ArcB-TorS-like"/>
    <property type="match status" value="1"/>
</dbReference>
<dbReference type="InterPro" id="IPR005467">
    <property type="entry name" value="His_kinase_dom"/>
</dbReference>
<dbReference type="EMBL" id="FNBW01000012">
    <property type="protein sequence ID" value="SDG21422.1"/>
    <property type="molecule type" value="Genomic_DNA"/>
</dbReference>
<dbReference type="Gene3D" id="3.30.565.10">
    <property type="entry name" value="Histidine kinase-like ATPase, C-terminal domain"/>
    <property type="match status" value="1"/>
</dbReference>
<evidence type="ECO:0000256" key="12">
    <source>
        <dbReference type="SAM" id="Phobius"/>
    </source>
</evidence>
<dbReference type="PROSITE" id="PS50112">
    <property type="entry name" value="PAS"/>
    <property type="match status" value="1"/>
</dbReference>
<feature type="domain" description="PAS" evidence="14">
    <location>
        <begin position="41"/>
        <end position="99"/>
    </location>
</feature>
<evidence type="ECO:0000313" key="16">
    <source>
        <dbReference type="EMBL" id="SDG21422.1"/>
    </source>
</evidence>
<proteinExistence type="predicted"/>
<dbReference type="NCBIfam" id="TIGR00229">
    <property type="entry name" value="sensory_box"/>
    <property type="match status" value="1"/>
</dbReference>
<keyword evidence="12" id="KW-1133">Transmembrane helix</keyword>
<dbReference type="PROSITE" id="PS50113">
    <property type="entry name" value="PAC"/>
    <property type="match status" value="1"/>
</dbReference>
<accession>A0A8G2BKE5</accession>
<dbReference type="SMART" id="SM00091">
    <property type="entry name" value="PAS"/>
    <property type="match status" value="1"/>
</dbReference>
<dbReference type="InterPro" id="IPR004358">
    <property type="entry name" value="Sig_transdc_His_kin-like_C"/>
</dbReference>
<comment type="catalytic activity">
    <reaction evidence="1">
        <text>ATP + protein L-histidine = ADP + protein N-phospho-L-histidine.</text>
        <dbReference type="EC" id="2.7.13.3"/>
    </reaction>
</comment>
<keyword evidence="12" id="KW-0812">Transmembrane</keyword>
<evidence type="ECO:0000256" key="9">
    <source>
        <dbReference type="ARBA" id="ARBA00023012"/>
    </source>
</evidence>
<dbReference type="Proteomes" id="UP000198615">
    <property type="component" value="Unassembled WGS sequence"/>
</dbReference>
<dbReference type="SUPFAM" id="SSF55874">
    <property type="entry name" value="ATPase domain of HSP90 chaperone/DNA topoisomerase II/histidine kinase"/>
    <property type="match status" value="1"/>
</dbReference>
<dbReference type="PANTHER" id="PTHR43047:SF63">
    <property type="entry name" value="HISTIDINE KINASE"/>
    <property type="match status" value="1"/>
</dbReference>
<dbReference type="FunFam" id="1.10.287.130:FF:000038">
    <property type="entry name" value="Sensory transduction histidine kinase"/>
    <property type="match status" value="1"/>
</dbReference>
<keyword evidence="10 12" id="KW-0472">Membrane</keyword>
<organism evidence="16 17">
    <name type="scientific">Thalassobaculum litoreum DSM 18839</name>
    <dbReference type="NCBI Taxonomy" id="1123362"/>
    <lineage>
        <taxon>Bacteria</taxon>
        <taxon>Pseudomonadati</taxon>
        <taxon>Pseudomonadota</taxon>
        <taxon>Alphaproteobacteria</taxon>
        <taxon>Rhodospirillales</taxon>
        <taxon>Thalassobaculaceae</taxon>
        <taxon>Thalassobaculum</taxon>
    </lineage>
</organism>
<evidence type="ECO:0000256" key="7">
    <source>
        <dbReference type="ARBA" id="ARBA00022777"/>
    </source>
</evidence>
<dbReference type="InterPro" id="IPR001610">
    <property type="entry name" value="PAC"/>
</dbReference>
<evidence type="ECO:0000256" key="2">
    <source>
        <dbReference type="ARBA" id="ARBA00004370"/>
    </source>
</evidence>
<dbReference type="Pfam" id="PF12860">
    <property type="entry name" value="PAS_7"/>
    <property type="match status" value="1"/>
</dbReference>
<dbReference type="SMART" id="SM00387">
    <property type="entry name" value="HATPase_c"/>
    <property type="match status" value="1"/>
</dbReference>
<evidence type="ECO:0000256" key="5">
    <source>
        <dbReference type="ARBA" id="ARBA00022679"/>
    </source>
</evidence>
<protein>
    <recommendedName>
        <fullName evidence="3">histidine kinase</fullName>
        <ecNumber evidence="3">2.7.13.3</ecNumber>
    </recommendedName>
</protein>
<dbReference type="Gene3D" id="1.10.287.130">
    <property type="match status" value="1"/>
</dbReference>
<keyword evidence="5" id="KW-0808">Transferase</keyword>
<dbReference type="RefSeq" id="WP_175474294.1">
    <property type="nucleotide sequence ID" value="NZ_FNBW01000012.1"/>
</dbReference>
<evidence type="ECO:0000256" key="10">
    <source>
        <dbReference type="ARBA" id="ARBA00023136"/>
    </source>
</evidence>
<dbReference type="SUPFAM" id="SSF47384">
    <property type="entry name" value="Homodimeric domain of signal transducing histidine kinase"/>
    <property type="match status" value="1"/>
</dbReference>
<dbReference type="GO" id="GO:0000155">
    <property type="term" value="F:phosphorelay sensor kinase activity"/>
    <property type="evidence" value="ECO:0007669"/>
    <property type="project" value="InterPro"/>
</dbReference>
<keyword evidence="6" id="KW-0547">Nucleotide-binding</keyword>
<keyword evidence="4" id="KW-0597">Phosphoprotein</keyword>
<keyword evidence="9" id="KW-0902">Two-component regulatory system</keyword>
<dbReference type="CDD" id="cd00130">
    <property type="entry name" value="PAS"/>
    <property type="match status" value="1"/>
</dbReference>
<dbReference type="SMART" id="SM00086">
    <property type="entry name" value="PAC"/>
    <property type="match status" value="1"/>
</dbReference>
<dbReference type="GO" id="GO:0005524">
    <property type="term" value="F:ATP binding"/>
    <property type="evidence" value="ECO:0007669"/>
    <property type="project" value="UniProtKB-KW"/>
</dbReference>
<dbReference type="GO" id="GO:0009927">
    <property type="term" value="F:histidine phosphotransfer kinase activity"/>
    <property type="evidence" value="ECO:0007669"/>
    <property type="project" value="TreeGrafter"/>
</dbReference>
<dbReference type="Pfam" id="PF08448">
    <property type="entry name" value="PAS_4"/>
    <property type="match status" value="1"/>
</dbReference>
<evidence type="ECO:0000256" key="8">
    <source>
        <dbReference type="ARBA" id="ARBA00022840"/>
    </source>
</evidence>
<dbReference type="InterPro" id="IPR036890">
    <property type="entry name" value="HATPase_C_sf"/>
</dbReference>
<dbReference type="EC" id="2.7.13.3" evidence="3"/>
<evidence type="ECO:0000256" key="1">
    <source>
        <dbReference type="ARBA" id="ARBA00000085"/>
    </source>
</evidence>
<dbReference type="PRINTS" id="PR00344">
    <property type="entry name" value="BCTRLSENSOR"/>
</dbReference>
<feature type="transmembrane region" description="Helical" evidence="12">
    <location>
        <begin position="7"/>
        <end position="25"/>
    </location>
</feature>
<comment type="subcellular location">
    <subcellularLocation>
        <location evidence="2">Membrane</location>
    </subcellularLocation>
</comment>
<dbReference type="InterPro" id="IPR003594">
    <property type="entry name" value="HATPase_dom"/>
</dbReference>
<keyword evidence="7" id="KW-0418">Kinase</keyword>
<feature type="domain" description="PAC" evidence="15">
    <location>
        <begin position="115"/>
        <end position="167"/>
    </location>
</feature>
<dbReference type="SMART" id="SM00388">
    <property type="entry name" value="HisKA"/>
    <property type="match status" value="1"/>
</dbReference>
<evidence type="ECO:0000256" key="6">
    <source>
        <dbReference type="ARBA" id="ARBA00022741"/>
    </source>
</evidence>
<dbReference type="PANTHER" id="PTHR43047">
    <property type="entry name" value="TWO-COMPONENT HISTIDINE PROTEIN KINASE"/>
    <property type="match status" value="1"/>
</dbReference>
<evidence type="ECO:0000259" key="13">
    <source>
        <dbReference type="PROSITE" id="PS50109"/>
    </source>
</evidence>
<dbReference type="InterPro" id="IPR035965">
    <property type="entry name" value="PAS-like_dom_sf"/>
</dbReference>
<evidence type="ECO:0000256" key="11">
    <source>
        <dbReference type="ARBA" id="ARBA00023306"/>
    </source>
</evidence>
<comment type="caution">
    <text evidence="16">The sequence shown here is derived from an EMBL/GenBank/DDBJ whole genome shotgun (WGS) entry which is preliminary data.</text>
</comment>
<sequence length="551" mass="61822">MTIGIDFWIAAVVAIGAIAVSAWLWCRLRTLATAQRKSAEELARLRSFIVVSADWTWEQDDQFRFTYVSESVANVLGLSPESCIGKTRQEIAPDSLDHLAFAVHEQQQSLRAPIRNLRMRYKLPTGEMRYVEIDGDPVFDEGGKFLGYRGVGRDVTLLVEAEREASETQRRFLSAIEARSEGISFWDRDDQLRLYNSAYLTLSPGAETTLREGVRFEDYIRASVNSGVIPDAIGREEQWISNRLEMRKHAPMSHEMVRGERWLKVSEMRTADGWLLQTVLDISESKEREVAMRRAVADAEIANRAKMEFLAVMSHELRTPLNAIIGFSDVIRNRVLGDAMDTYMRYAEHINESGTHLLALINDLLDVSRIEAGRLELEESGFGISELMNECARMLRVRADDKDVDLAVEGGDPADGLHADRRAVKQIIVNLVSNAIKFTPAGGKVRMRAVMDDRSRIQIIIADTGIGIPADRHDVVFRPFEQLENAHSRRHDGTGLGLYITRNLAEAHKGAIHLESVVGEGTTVTVTFPTERTIDLPKDPPLSLVRGPETS</sequence>
<dbReference type="Gene3D" id="3.30.450.20">
    <property type="entry name" value="PAS domain"/>
    <property type="match status" value="1"/>
</dbReference>
<dbReference type="CDD" id="cd00082">
    <property type="entry name" value="HisKA"/>
    <property type="match status" value="1"/>
</dbReference>
<dbReference type="PROSITE" id="PS50109">
    <property type="entry name" value="HIS_KIN"/>
    <property type="match status" value="1"/>
</dbReference>
<feature type="domain" description="Histidine kinase" evidence="13">
    <location>
        <begin position="312"/>
        <end position="532"/>
    </location>
</feature>
<dbReference type="Pfam" id="PF00512">
    <property type="entry name" value="HisKA"/>
    <property type="match status" value="1"/>
</dbReference>
<dbReference type="InterPro" id="IPR036097">
    <property type="entry name" value="HisK_dim/P_sf"/>
</dbReference>
<keyword evidence="11" id="KW-0131">Cell cycle</keyword>
<dbReference type="InterPro" id="IPR013656">
    <property type="entry name" value="PAS_4"/>
</dbReference>
<evidence type="ECO:0000313" key="17">
    <source>
        <dbReference type="Proteomes" id="UP000198615"/>
    </source>
</evidence>
<dbReference type="InterPro" id="IPR003661">
    <property type="entry name" value="HisK_dim/P_dom"/>
</dbReference>
<dbReference type="GO" id="GO:0005886">
    <property type="term" value="C:plasma membrane"/>
    <property type="evidence" value="ECO:0007669"/>
    <property type="project" value="TreeGrafter"/>
</dbReference>